<gene>
    <name evidence="2" type="ORF">C9J01_02105</name>
</gene>
<dbReference type="AlphaFoldDB" id="A0A2T3NMS6"/>
<dbReference type="GO" id="GO:0004519">
    <property type="term" value="F:endonuclease activity"/>
    <property type="evidence" value="ECO:0007669"/>
    <property type="project" value="UniProtKB-KW"/>
</dbReference>
<dbReference type="GO" id="GO:0016020">
    <property type="term" value="C:membrane"/>
    <property type="evidence" value="ECO:0007669"/>
    <property type="project" value="GOC"/>
</dbReference>
<dbReference type="InterPro" id="IPR036691">
    <property type="entry name" value="Endo/exonu/phosph_ase_sf"/>
</dbReference>
<protein>
    <submittedName>
        <fullName evidence="2">Endonuclease</fullName>
    </submittedName>
</protein>
<name>A0A2T3NMS6_9GAMM</name>
<dbReference type="SUPFAM" id="SSF56219">
    <property type="entry name" value="DNase I-like"/>
    <property type="match status" value="1"/>
</dbReference>
<dbReference type="Proteomes" id="UP000241346">
    <property type="component" value="Unassembled WGS sequence"/>
</dbReference>
<dbReference type="PANTHER" id="PTHR14859:SF15">
    <property type="entry name" value="ENDONUCLEASE_EXONUCLEASE_PHOSPHATASE DOMAIN-CONTAINING PROTEIN"/>
    <property type="match status" value="1"/>
</dbReference>
<dbReference type="PANTHER" id="PTHR14859">
    <property type="entry name" value="CALCOFLUOR WHITE HYPERSENSITIVE PROTEIN PRECURSOR"/>
    <property type="match status" value="1"/>
</dbReference>
<dbReference type="OrthoDB" id="833328at2"/>
<reference evidence="2 3" key="1">
    <citation type="submission" date="2018-03" db="EMBL/GenBank/DDBJ databases">
        <title>Whole genome sequencing of Histamine producing bacteria.</title>
        <authorList>
            <person name="Butler K."/>
        </authorList>
    </citation>
    <scope>NUCLEOTIDE SEQUENCE [LARGE SCALE GENOMIC DNA]</scope>
    <source>
        <strain evidence="2 3">DSM 19138</strain>
    </source>
</reference>
<dbReference type="EMBL" id="PYMB01000001">
    <property type="protein sequence ID" value="PSW16768.1"/>
    <property type="molecule type" value="Genomic_DNA"/>
</dbReference>
<organism evidence="2 3">
    <name type="scientific">Photobacterium rosenbergii</name>
    <dbReference type="NCBI Taxonomy" id="294936"/>
    <lineage>
        <taxon>Bacteria</taxon>
        <taxon>Pseudomonadati</taxon>
        <taxon>Pseudomonadota</taxon>
        <taxon>Gammaproteobacteria</taxon>
        <taxon>Vibrionales</taxon>
        <taxon>Vibrionaceae</taxon>
        <taxon>Photobacterium</taxon>
    </lineage>
</organism>
<evidence type="ECO:0000259" key="1">
    <source>
        <dbReference type="Pfam" id="PF03372"/>
    </source>
</evidence>
<comment type="caution">
    <text evidence="2">The sequence shown here is derived from an EMBL/GenBank/DDBJ whole genome shotgun (WGS) entry which is preliminary data.</text>
</comment>
<dbReference type="Pfam" id="PF03372">
    <property type="entry name" value="Exo_endo_phos"/>
    <property type="match status" value="1"/>
</dbReference>
<evidence type="ECO:0000313" key="3">
    <source>
        <dbReference type="Proteomes" id="UP000241346"/>
    </source>
</evidence>
<keyword evidence="2" id="KW-0540">Nuclease</keyword>
<keyword evidence="2" id="KW-0378">Hydrolase</keyword>
<dbReference type="GO" id="GO:0006506">
    <property type="term" value="P:GPI anchor biosynthetic process"/>
    <property type="evidence" value="ECO:0007669"/>
    <property type="project" value="TreeGrafter"/>
</dbReference>
<dbReference type="InterPro" id="IPR005135">
    <property type="entry name" value="Endo/exonuclease/phosphatase"/>
</dbReference>
<proteinExistence type="predicted"/>
<feature type="domain" description="Endonuclease/exonuclease/phosphatase" evidence="1">
    <location>
        <begin position="23"/>
        <end position="315"/>
    </location>
</feature>
<dbReference type="InterPro" id="IPR051916">
    <property type="entry name" value="GPI-anchor_lipid_remodeler"/>
</dbReference>
<evidence type="ECO:0000313" key="2">
    <source>
        <dbReference type="EMBL" id="PSW16768.1"/>
    </source>
</evidence>
<sequence>MKVATFNLCNYLAPPDAFYDFENIYSQQQWDKKQAWIRNYLEQQQPDVIGFQEVFSAQSLKQLTEAAGYPYFAVIDEPNVVDDFIYDSPVVAIASRFPITDFAAVTSNADLNAPLGINNHFRFSRKPLRATVQLPQVGTCDFYVVHFKSKRSVTDEGFSPIETDTTSLEVKAANSLRAEILGQWASTQQRSAEAAQLINAIWSRKIDSGHPVILMGDFNDELETSVLHHLLADGGRVKSDLLTSTIAQRFRLQQSWSLFQQSLCHRNINKPEATVLLDGSDQDKVQIPTKHPAPYTFYYGTKGMVLDYILLSGEFDPSFNESLAEVYDYHLYDRHLTNPSYDIDSHSTDHAVVMISLRVRQ</sequence>
<accession>A0A2T3NMS6</accession>
<keyword evidence="2" id="KW-0255">Endonuclease</keyword>
<dbReference type="Gene3D" id="3.60.10.10">
    <property type="entry name" value="Endonuclease/exonuclease/phosphatase"/>
    <property type="match status" value="1"/>
</dbReference>